<protein>
    <submittedName>
        <fullName evidence="2">Uncharacterized protein</fullName>
    </submittedName>
</protein>
<evidence type="ECO:0000256" key="1">
    <source>
        <dbReference type="SAM" id="MobiDB-lite"/>
    </source>
</evidence>
<dbReference type="Proteomes" id="UP001303473">
    <property type="component" value="Unassembled WGS sequence"/>
</dbReference>
<dbReference type="AlphaFoldDB" id="A0AAN6S9V0"/>
<sequence length="75" mass="8366">MGWASWRNGSAFDSRSKGYPFKSGRGQIKFFFSFALHKKVFFSLFCLHELPSSSMYNLATTLSFSSSSSSSCVTV</sequence>
<accession>A0AAN6S9V0</accession>
<comment type="caution">
    <text evidence="2">The sequence shown here is derived from an EMBL/GenBank/DDBJ whole genome shotgun (WGS) entry which is preliminary data.</text>
</comment>
<dbReference type="EMBL" id="MU853755">
    <property type="protein sequence ID" value="KAK3945348.1"/>
    <property type="molecule type" value="Genomic_DNA"/>
</dbReference>
<organism evidence="2 3">
    <name type="scientific">Diplogelasinospora grovesii</name>
    <dbReference type="NCBI Taxonomy" id="303347"/>
    <lineage>
        <taxon>Eukaryota</taxon>
        <taxon>Fungi</taxon>
        <taxon>Dikarya</taxon>
        <taxon>Ascomycota</taxon>
        <taxon>Pezizomycotina</taxon>
        <taxon>Sordariomycetes</taxon>
        <taxon>Sordariomycetidae</taxon>
        <taxon>Sordariales</taxon>
        <taxon>Diplogelasinosporaceae</taxon>
        <taxon>Diplogelasinospora</taxon>
    </lineage>
</organism>
<evidence type="ECO:0000313" key="3">
    <source>
        <dbReference type="Proteomes" id="UP001303473"/>
    </source>
</evidence>
<reference evidence="3" key="1">
    <citation type="journal article" date="2023" name="Mol. Phylogenet. Evol.">
        <title>Genome-scale phylogeny and comparative genomics of the fungal order Sordariales.</title>
        <authorList>
            <person name="Hensen N."/>
            <person name="Bonometti L."/>
            <person name="Westerberg I."/>
            <person name="Brannstrom I.O."/>
            <person name="Guillou S."/>
            <person name="Cros-Aarteil S."/>
            <person name="Calhoun S."/>
            <person name="Haridas S."/>
            <person name="Kuo A."/>
            <person name="Mondo S."/>
            <person name="Pangilinan J."/>
            <person name="Riley R."/>
            <person name="LaButti K."/>
            <person name="Andreopoulos B."/>
            <person name="Lipzen A."/>
            <person name="Chen C."/>
            <person name="Yan M."/>
            <person name="Daum C."/>
            <person name="Ng V."/>
            <person name="Clum A."/>
            <person name="Steindorff A."/>
            <person name="Ohm R.A."/>
            <person name="Martin F."/>
            <person name="Silar P."/>
            <person name="Natvig D.O."/>
            <person name="Lalanne C."/>
            <person name="Gautier V."/>
            <person name="Ament-Velasquez S.L."/>
            <person name="Kruys A."/>
            <person name="Hutchinson M.I."/>
            <person name="Powell A.J."/>
            <person name="Barry K."/>
            <person name="Miller A.N."/>
            <person name="Grigoriev I.V."/>
            <person name="Debuchy R."/>
            <person name="Gladieux P."/>
            <person name="Hiltunen Thoren M."/>
            <person name="Johannesson H."/>
        </authorList>
    </citation>
    <scope>NUCLEOTIDE SEQUENCE [LARGE SCALE GENOMIC DNA]</scope>
    <source>
        <strain evidence="3">CBS 340.73</strain>
    </source>
</reference>
<keyword evidence="3" id="KW-1185">Reference proteome</keyword>
<name>A0AAN6S9V0_9PEZI</name>
<proteinExistence type="predicted"/>
<evidence type="ECO:0000313" key="2">
    <source>
        <dbReference type="EMBL" id="KAK3945348.1"/>
    </source>
</evidence>
<feature type="region of interest" description="Disordered" evidence="1">
    <location>
        <begin position="1"/>
        <end position="21"/>
    </location>
</feature>
<gene>
    <name evidence="2" type="ORF">QBC46DRAFT_372009</name>
</gene>